<feature type="domain" description="CinA C-terminal" evidence="1">
    <location>
        <begin position="6"/>
        <end position="157"/>
    </location>
</feature>
<name>A0A940PWJ2_9MICO</name>
<dbReference type="EC" id="3.5.1.42" evidence="2"/>
<dbReference type="EMBL" id="JAFIDA010000001">
    <property type="protein sequence ID" value="MBP1327545.1"/>
    <property type="molecule type" value="Genomic_DNA"/>
</dbReference>
<comment type="caution">
    <text evidence="2">The sequence shown here is derived from an EMBL/GenBank/DDBJ whole genome shotgun (WGS) entry which is preliminary data.</text>
</comment>
<gene>
    <name evidence="2" type="ORF">JOF28_002777</name>
</gene>
<dbReference type="Pfam" id="PF02464">
    <property type="entry name" value="CinA"/>
    <property type="match status" value="1"/>
</dbReference>
<dbReference type="RefSeq" id="WP_209706460.1">
    <property type="nucleotide sequence ID" value="NZ_JAFIDA010000001.1"/>
</dbReference>
<dbReference type="Gene3D" id="3.90.950.20">
    <property type="entry name" value="CinA-like"/>
    <property type="match status" value="1"/>
</dbReference>
<organism evidence="2 3">
    <name type="scientific">Leucobacter exalbidus</name>
    <dbReference type="NCBI Taxonomy" id="662960"/>
    <lineage>
        <taxon>Bacteria</taxon>
        <taxon>Bacillati</taxon>
        <taxon>Actinomycetota</taxon>
        <taxon>Actinomycetes</taxon>
        <taxon>Micrococcales</taxon>
        <taxon>Microbacteriaceae</taxon>
        <taxon>Leucobacter</taxon>
    </lineage>
</organism>
<dbReference type="NCBIfam" id="TIGR00199">
    <property type="entry name" value="PncC_domain"/>
    <property type="match status" value="1"/>
</dbReference>
<proteinExistence type="predicted"/>
<dbReference type="InterPro" id="IPR036653">
    <property type="entry name" value="CinA-like_C"/>
</dbReference>
<keyword evidence="2" id="KW-0378">Hydrolase</keyword>
<evidence type="ECO:0000313" key="3">
    <source>
        <dbReference type="Proteomes" id="UP000675163"/>
    </source>
</evidence>
<dbReference type="AlphaFoldDB" id="A0A940PWJ2"/>
<protein>
    <submittedName>
        <fullName evidence="2">Nicotinamide-nucleotide amidase</fullName>
        <ecNumber evidence="2">3.5.1.42</ecNumber>
    </submittedName>
</protein>
<accession>A0A940PWJ2</accession>
<dbReference type="GO" id="GO:0019159">
    <property type="term" value="F:nicotinamide-nucleotide amidase activity"/>
    <property type="evidence" value="ECO:0007669"/>
    <property type="project" value="UniProtKB-EC"/>
</dbReference>
<sequence length="172" mass="17183">MTPARAVIAQAGALNIRIAVAESLTGGLLASALVSVPGASRAFSGGIVAYDTELKRSLLGVDAELLERVGPVDGEVARQMARGVRRACAVGGEPAALGISTTGVAGPDPDQHSGQQPGTVWIGVSSPAGERAVQVACAGDRAEIRAQAVVAAVRELEVELGAITGHQVGTAS</sequence>
<dbReference type="Proteomes" id="UP000675163">
    <property type="component" value="Unassembled WGS sequence"/>
</dbReference>
<evidence type="ECO:0000313" key="2">
    <source>
        <dbReference type="EMBL" id="MBP1327545.1"/>
    </source>
</evidence>
<dbReference type="SUPFAM" id="SSF142433">
    <property type="entry name" value="CinA-like"/>
    <property type="match status" value="1"/>
</dbReference>
<evidence type="ECO:0000259" key="1">
    <source>
        <dbReference type="Pfam" id="PF02464"/>
    </source>
</evidence>
<reference evidence="2" key="1">
    <citation type="submission" date="2021-02" db="EMBL/GenBank/DDBJ databases">
        <title>Sequencing the genomes of 1000 actinobacteria strains.</title>
        <authorList>
            <person name="Klenk H.-P."/>
        </authorList>
    </citation>
    <scope>NUCLEOTIDE SEQUENCE</scope>
    <source>
        <strain evidence="2">DSM 22850</strain>
    </source>
</reference>
<dbReference type="InterPro" id="IPR008136">
    <property type="entry name" value="CinA_C"/>
</dbReference>
<keyword evidence="3" id="KW-1185">Reference proteome</keyword>